<evidence type="ECO:0000259" key="4">
    <source>
        <dbReference type="PROSITE" id="PS51161"/>
    </source>
</evidence>
<dbReference type="PROSITE" id="PS51161">
    <property type="entry name" value="ATP_CONE"/>
    <property type="match status" value="1"/>
</dbReference>
<dbReference type="AlphaFoldDB" id="A0A521CLW3"/>
<dbReference type="Pfam" id="PF04471">
    <property type="entry name" value="Mrr_cat"/>
    <property type="match status" value="1"/>
</dbReference>
<proteinExistence type="predicted"/>
<evidence type="ECO:0000313" key="6">
    <source>
        <dbReference type="Proteomes" id="UP000317593"/>
    </source>
</evidence>
<feature type="domain" description="ATP-cone" evidence="4">
    <location>
        <begin position="30"/>
        <end position="111"/>
    </location>
</feature>
<dbReference type="EMBL" id="FXTH01000006">
    <property type="protein sequence ID" value="SMO60447.1"/>
    <property type="molecule type" value="Genomic_DNA"/>
</dbReference>
<organism evidence="5 6">
    <name type="scientific">Fodinibius sediminis</name>
    <dbReference type="NCBI Taxonomy" id="1214077"/>
    <lineage>
        <taxon>Bacteria</taxon>
        <taxon>Pseudomonadati</taxon>
        <taxon>Balneolota</taxon>
        <taxon>Balneolia</taxon>
        <taxon>Balneolales</taxon>
        <taxon>Balneolaceae</taxon>
        <taxon>Fodinibius</taxon>
    </lineage>
</organism>
<name>A0A521CLW3_9BACT</name>
<evidence type="ECO:0000256" key="3">
    <source>
        <dbReference type="PROSITE-ProRule" id="PRU00492"/>
    </source>
</evidence>
<accession>A0A521CLW3</accession>
<sequence length="310" mass="35923">MQFYKCCRQKYCLPAWNTANSEEEGEVSDMKVIKASGEQEEYNEAKLRRSLASAGADKDTIDQIARSMGDLLYEGISTQKIYREAFRRLRHSSDRLAGRYRLKEAILELGPTGFPFEKFVSEMLKRLGYTSRTGVIVEGECVSHEIDVIAEKDDKRFMIECKFHNHQGHKSDVKVPLYIQSRFKDLEKKWSSLPGHKDKLHRGWVVTNTRFTQHALQYGKCVRLKLLSWDYPRHEGLKDLISRVNLHPITCLSSLGKKEKQELLKRDVVFCMQLSEDEQVLSHLNIDALKKVRVREEARDICNANQQNNG</sequence>
<protein>
    <submittedName>
        <fullName evidence="5">ATP cone domain-containing protein</fullName>
    </submittedName>
</protein>
<evidence type="ECO:0000256" key="1">
    <source>
        <dbReference type="ARBA" id="ARBA00022741"/>
    </source>
</evidence>
<dbReference type="GO" id="GO:0009307">
    <property type="term" value="P:DNA restriction-modification system"/>
    <property type="evidence" value="ECO:0007669"/>
    <property type="project" value="InterPro"/>
</dbReference>
<dbReference type="GO" id="GO:0005524">
    <property type="term" value="F:ATP binding"/>
    <property type="evidence" value="ECO:0007669"/>
    <property type="project" value="UniProtKB-UniRule"/>
</dbReference>
<gene>
    <name evidence="5" type="ORF">SAMN06265218_106194</name>
</gene>
<evidence type="ECO:0000313" key="5">
    <source>
        <dbReference type="EMBL" id="SMO60447.1"/>
    </source>
</evidence>
<dbReference type="GO" id="GO:0004519">
    <property type="term" value="F:endonuclease activity"/>
    <property type="evidence" value="ECO:0007669"/>
    <property type="project" value="InterPro"/>
</dbReference>
<dbReference type="Proteomes" id="UP000317593">
    <property type="component" value="Unassembled WGS sequence"/>
</dbReference>
<keyword evidence="6" id="KW-1185">Reference proteome</keyword>
<keyword evidence="2 3" id="KW-0067">ATP-binding</keyword>
<dbReference type="InterPro" id="IPR007560">
    <property type="entry name" value="Restrct_endonuc_IV_Mrr"/>
</dbReference>
<dbReference type="CDD" id="cd22308">
    <property type="entry name" value="Af1548-like"/>
    <property type="match status" value="1"/>
</dbReference>
<dbReference type="InterPro" id="IPR011856">
    <property type="entry name" value="tRNA_endonuc-like_dom_sf"/>
</dbReference>
<dbReference type="SUPFAM" id="SSF52980">
    <property type="entry name" value="Restriction endonuclease-like"/>
    <property type="match status" value="1"/>
</dbReference>
<keyword evidence="1 3" id="KW-0547">Nucleotide-binding</keyword>
<dbReference type="Gene3D" id="3.40.1350.10">
    <property type="match status" value="1"/>
</dbReference>
<dbReference type="InterPro" id="IPR011335">
    <property type="entry name" value="Restrct_endonuc-II-like"/>
</dbReference>
<dbReference type="InterPro" id="IPR005144">
    <property type="entry name" value="ATP-cone_dom"/>
</dbReference>
<evidence type="ECO:0000256" key="2">
    <source>
        <dbReference type="ARBA" id="ARBA00022840"/>
    </source>
</evidence>
<reference evidence="5 6" key="1">
    <citation type="submission" date="2017-05" db="EMBL/GenBank/DDBJ databases">
        <authorList>
            <person name="Varghese N."/>
            <person name="Submissions S."/>
        </authorList>
    </citation>
    <scope>NUCLEOTIDE SEQUENCE [LARGE SCALE GENOMIC DNA]</scope>
    <source>
        <strain evidence="5 6">DSM 21194</strain>
    </source>
</reference>
<dbReference type="GO" id="GO:0003677">
    <property type="term" value="F:DNA binding"/>
    <property type="evidence" value="ECO:0007669"/>
    <property type="project" value="InterPro"/>
</dbReference>